<feature type="non-terminal residue" evidence="1">
    <location>
        <position position="1"/>
    </location>
</feature>
<sequence length="44" mass="4582">NVNVVLASVLNKHFVTFQICSLCVWAAFSVCGGNAGKTEKDGGP</sequence>
<name>A0A1A8DZA8_NOTKA</name>
<reference evidence="1" key="2">
    <citation type="submission" date="2016-06" db="EMBL/GenBank/DDBJ databases">
        <title>The genome of a short-lived fish provides insights into sex chromosome evolution and the genetic control of aging.</title>
        <authorList>
            <person name="Reichwald K."/>
            <person name="Felder M."/>
            <person name="Petzold A."/>
            <person name="Koch P."/>
            <person name="Groth M."/>
            <person name="Platzer M."/>
        </authorList>
    </citation>
    <scope>NUCLEOTIDE SEQUENCE</scope>
    <source>
        <tissue evidence="1">Brain</tissue>
    </source>
</reference>
<protein>
    <submittedName>
        <fullName evidence="1">Si:dkey-43f9.4</fullName>
    </submittedName>
</protein>
<dbReference type="AlphaFoldDB" id="A0A1A8DZA8"/>
<evidence type="ECO:0000313" key="1">
    <source>
        <dbReference type="EMBL" id="SBQ39008.1"/>
    </source>
</evidence>
<proteinExistence type="predicted"/>
<dbReference type="EMBL" id="HAEA01010528">
    <property type="protein sequence ID" value="SBQ39008.1"/>
    <property type="molecule type" value="Transcribed_RNA"/>
</dbReference>
<gene>
    <name evidence="1" type="primary">SI:DKEY-43F9.4</name>
</gene>
<organism evidence="1">
    <name type="scientific">Nothobranchius kadleci</name>
    <name type="common">African annual killifish</name>
    <dbReference type="NCBI Taxonomy" id="1051664"/>
    <lineage>
        <taxon>Eukaryota</taxon>
        <taxon>Metazoa</taxon>
        <taxon>Chordata</taxon>
        <taxon>Craniata</taxon>
        <taxon>Vertebrata</taxon>
        <taxon>Euteleostomi</taxon>
        <taxon>Actinopterygii</taxon>
        <taxon>Neopterygii</taxon>
        <taxon>Teleostei</taxon>
        <taxon>Neoteleostei</taxon>
        <taxon>Acanthomorphata</taxon>
        <taxon>Ovalentaria</taxon>
        <taxon>Atherinomorphae</taxon>
        <taxon>Cyprinodontiformes</taxon>
        <taxon>Nothobranchiidae</taxon>
        <taxon>Nothobranchius</taxon>
    </lineage>
</organism>
<accession>A0A1A8DZA8</accession>
<reference evidence="1" key="1">
    <citation type="submission" date="2016-05" db="EMBL/GenBank/DDBJ databases">
        <authorList>
            <person name="Lavstsen T."/>
            <person name="Jespersen J.S."/>
        </authorList>
    </citation>
    <scope>NUCLEOTIDE SEQUENCE</scope>
    <source>
        <tissue evidence="1">Brain</tissue>
    </source>
</reference>
<feature type="non-terminal residue" evidence="1">
    <location>
        <position position="44"/>
    </location>
</feature>